<dbReference type="Gene3D" id="3.40.630.30">
    <property type="match status" value="1"/>
</dbReference>
<dbReference type="PROSITE" id="PS51186">
    <property type="entry name" value="GNAT"/>
    <property type="match status" value="1"/>
</dbReference>
<protein>
    <submittedName>
        <fullName evidence="2">GNAT family N-acetyltransferase</fullName>
    </submittedName>
</protein>
<evidence type="ECO:0000313" key="2">
    <source>
        <dbReference type="EMBL" id="MBA4544726.1"/>
    </source>
</evidence>
<keyword evidence="3" id="KW-1185">Reference proteome</keyword>
<dbReference type="EMBL" id="JACEIP010000077">
    <property type="protein sequence ID" value="MBA4544726.1"/>
    <property type="molecule type" value="Genomic_DNA"/>
</dbReference>
<sequence length="145" mass="16745">MEIRKPSNTEIKTILKLSPQALFEGTMGRILPTEEKIQQLIKPLLEKGCYYLIAIENDKLLGWILIGANKDQFTDTMIGFIYELYVIQEFRGKGIAKRLLKSAINNLKNEGYSEIRLSVFTENHAIQLYRQMGFSERNITMSLQL</sequence>
<dbReference type="RefSeq" id="WP_033102408.1">
    <property type="nucleotide sequence ID" value="NZ_JACEIP010000077.1"/>
</dbReference>
<dbReference type="GO" id="GO:0016747">
    <property type="term" value="F:acyltransferase activity, transferring groups other than amino-acyl groups"/>
    <property type="evidence" value="ECO:0007669"/>
    <property type="project" value="InterPro"/>
</dbReference>
<reference evidence="2 3" key="1">
    <citation type="submission" date="2020-07" db="EMBL/GenBank/DDBJ databases">
        <authorList>
            <person name="Feng H."/>
        </authorList>
    </citation>
    <scope>NUCLEOTIDE SEQUENCE [LARGE SCALE GENOMIC DNA]</scope>
    <source>
        <strain evidence="3">s-11</strain>
    </source>
</reference>
<dbReference type="InterPro" id="IPR000182">
    <property type="entry name" value="GNAT_dom"/>
</dbReference>
<feature type="domain" description="N-acetyltransferase" evidence="1">
    <location>
        <begin position="1"/>
        <end position="145"/>
    </location>
</feature>
<accession>A0A7W2AJE6</accession>
<dbReference type="PANTHER" id="PTHR43617">
    <property type="entry name" value="L-AMINO ACID N-ACETYLTRANSFERASE"/>
    <property type="match status" value="1"/>
</dbReference>
<dbReference type="InterPro" id="IPR050276">
    <property type="entry name" value="MshD_Acetyltransferase"/>
</dbReference>
<keyword evidence="2" id="KW-0808">Transferase</keyword>
<dbReference type="Proteomes" id="UP000530514">
    <property type="component" value="Unassembled WGS sequence"/>
</dbReference>
<gene>
    <name evidence="2" type="ORF">H1164_18120</name>
</gene>
<dbReference type="InterPro" id="IPR016181">
    <property type="entry name" value="Acyl_CoA_acyltransferase"/>
</dbReference>
<proteinExistence type="predicted"/>
<dbReference type="CDD" id="cd04301">
    <property type="entry name" value="NAT_SF"/>
    <property type="match status" value="1"/>
</dbReference>
<dbReference type="PANTHER" id="PTHR43617:SF34">
    <property type="entry name" value="PUTATIVE-RELATED"/>
    <property type="match status" value="1"/>
</dbReference>
<organism evidence="2 3">
    <name type="scientific">Thermoactinomyces daqus</name>
    <dbReference type="NCBI Taxonomy" id="1329516"/>
    <lineage>
        <taxon>Bacteria</taxon>
        <taxon>Bacillati</taxon>
        <taxon>Bacillota</taxon>
        <taxon>Bacilli</taxon>
        <taxon>Bacillales</taxon>
        <taxon>Thermoactinomycetaceae</taxon>
        <taxon>Thermoactinomyces</taxon>
    </lineage>
</organism>
<dbReference type="Pfam" id="PF00583">
    <property type="entry name" value="Acetyltransf_1"/>
    <property type="match status" value="1"/>
</dbReference>
<evidence type="ECO:0000313" key="3">
    <source>
        <dbReference type="Proteomes" id="UP000530514"/>
    </source>
</evidence>
<comment type="caution">
    <text evidence="2">The sequence shown here is derived from an EMBL/GenBank/DDBJ whole genome shotgun (WGS) entry which is preliminary data.</text>
</comment>
<evidence type="ECO:0000259" key="1">
    <source>
        <dbReference type="PROSITE" id="PS51186"/>
    </source>
</evidence>
<name>A0A7W2AJE6_9BACL</name>
<dbReference type="SUPFAM" id="SSF55729">
    <property type="entry name" value="Acyl-CoA N-acyltransferases (Nat)"/>
    <property type="match status" value="1"/>
</dbReference>
<dbReference type="OrthoDB" id="156739at2"/>
<dbReference type="AlphaFoldDB" id="A0A7W2AJE6"/>